<dbReference type="PANTHER" id="PTHR30521">
    <property type="entry name" value="DEFERROCHELATASE/PEROXIDASE"/>
    <property type="match status" value="1"/>
</dbReference>
<evidence type="ECO:0000313" key="18">
    <source>
        <dbReference type="Proteomes" id="UP000831786"/>
    </source>
</evidence>
<comment type="subcellular location">
    <subcellularLocation>
        <location evidence="1">Cell envelope</location>
    </subcellularLocation>
</comment>
<dbReference type="PANTHER" id="PTHR30521:SF4">
    <property type="entry name" value="DEFERROCHELATASE"/>
    <property type="match status" value="1"/>
</dbReference>
<evidence type="ECO:0000256" key="14">
    <source>
        <dbReference type="SAM" id="MobiDB-lite"/>
    </source>
</evidence>
<evidence type="ECO:0000256" key="8">
    <source>
        <dbReference type="ARBA" id="ARBA00023239"/>
    </source>
</evidence>
<keyword evidence="3 13" id="KW-0349">Heme</keyword>
<dbReference type="InterPro" id="IPR048328">
    <property type="entry name" value="Dyp_perox_C"/>
</dbReference>
<dbReference type="InterPro" id="IPR011008">
    <property type="entry name" value="Dimeric_a/b-barrel"/>
</dbReference>
<name>A0ABY4FQV6_9MICO</name>
<keyword evidence="5" id="KW-0732">Signal</keyword>
<evidence type="ECO:0000256" key="1">
    <source>
        <dbReference type="ARBA" id="ARBA00004196"/>
    </source>
</evidence>
<dbReference type="InterPro" id="IPR048327">
    <property type="entry name" value="Dyp_perox_N"/>
</dbReference>
<gene>
    <name evidence="17" type="primary">efeB</name>
    <name evidence="17" type="ORF">MUN78_07495</name>
</gene>
<dbReference type="GO" id="GO:0016829">
    <property type="term" value="F:lyase activity"/>
    <property type="evidence" value="ECO:0007669"/>
    <property type="project" value="UniProtKB-KW"/>
</dbReference>
<organism evidence="17 18">
    <name type="scientific">Leucobacter allii</name>
    <dbReference type="NCBI Taxonomy" id="2932247"/>
    <lineage>
        <taxon>Bacteria</taxon>
        <taxon>Bacillati</taxon>
        <taxon>Actinomycetota</taxon>
        <taxon>Actinomycetes</taxon>
        <taxon>Micrococcales</taxon>
        <taxon>Microbacteriaceae</taxon>
        <taxon>Leucobacter</taxon>
    </lineage>
</organism>
<dbReference type="EMBL" id="CP095045">
    <property type="protein sequence ID" value="UOQ58657.1"/>
    <property type="molecule type" value="Genomic_DNA"/>
</dbReference>
<feature type="domain" description="Dyp-type peroxidase N-terminal" evidence="15">
    <location>
        <begin position="102"/>
        <end position="263"/>
    </location>
</feature>
<feature type="domain" description="Dyp-type peroxidase C-terminal" evidence="16">
    <location>
        <begin position="275"/>
        <end position="457"/>
    </location>
</feature>
<comment type="similarity">
    <text evidence="9 13">Belongs to the DyP-type peroxidase family.</text>
</comment>
<dbReference type="InterPro" id="IPR006313">
    <property type="entry name" value="EfeB/EfeN"/>
</dbReference>
<keyword evidence="4 13" id="KW-0479">Metal-binding</keyword>
<evidence type="ECO:0000256" key="4">
    <source>
        <dbReference type="ARBA" id="ARBA00022723"/>
    </source>
</evidence>
<dbReference type="Pfam" id="PF20628">
    <property type="entry name" value="Dyp_perox_C"/>
    <property type="match status" value="1"/>
</dbReference>
<reference evidence="17 18" key="1">
    <citation type="submission" date="2022-04" db="EMBL/GenBank/DDBJ databases">
        <title>Leucobacter sp. isolated from rhizosphere of garlic.</title>
        <authorList>
            <person name="Won M."/>
            <person name="Lee C.-M."/>
            <person name="Woen H.-Y."/>
            <person name="Kwon S.-W."/>
        </authorList>
    </citation>
    <scope>NUCLEOTIDE SEQUENCE [LARGE SCALE GENOMIC DNA]</scope>
    <source>
        <strain evidence="17 18">H21R-40</strain>
    </source>
</reference>
<dbReference type="InterPro" id="IPR006311">
    <property type="entry name" value="TAT_signal"/>
</dbReference>
<evidence type="ECO:0000256" key="9">
    <source>
        <dbReference type="ARBA" id="ARBA00025737"/>
    </source>
</evidence>
<dbReference type="SUPFAM" id="SSF54909">
    <property type="entry name" value="Dimeric alpha+beta barrel"/>
    <property type="match status" value="1"/>
</dbReference>
<keyword evidence="7 13" id="KW-0408">Iron</keyword>
<dbReference type="Pfam" id="PF04261">
    <property type="entry name" value="Dyp_perox_N"/>
    <property type="match status" value="1"/>
</dbReference>
<evidence type="ECO:0000256" key="12">
    <source>
        <dbReference type="ARBA" id="ARBA00048856"/>
    </source>
</evidence>
<comment type="cofactor">
    <cofactor evidence="13">
        <name>heme b</name>
        <dbReference type="ChEBI" id="CHEBI:60344"/>
    </cofactor>
    <text evidence="13">Binds 1 heme b (iron(II)-protoporphyrin IX) group non-covalently per subunit.</text>
</comment>
<evidence type="ECO:0000313" key="17">
    <source>
        <dbReference type="EMBL" id="UOQ58657.1"/>
    </source>
</evidence>
<evidence type="ECO:0000256" key="10">
    <source>
        <dbReference type="ARBA" id="ARBA00033771"/>
    </source>
</evidence>
<dbReference type="Proteomes" id="UP000831786">
    <property type="component" value="Chromosome"/>
</dbReference>
<evidence type="ECO:0000256" key="7">
    <source>
        <dbReference type="ARBA" id="ARBA00023004"/>
    </source>
</evidence>
<evidence type="ECO:0000256" key="6">
    <source>
        <dbReference type="ARBA" id="ARBA00023002"/>
    </source>
</evidence>
<keyword evidence="18" id="KW-1185">Reference proteome</keyword>
<sequence length="469" mass="48087">MHEAVDSGTAPDPAPNRPGTPGGSAPESESGSRNPASGTGDAPAPGAGTPLRPSRRGLLGLIGAGAVGLAGGAAAGGAIVSAAAGGRGGAVGSAVPFYGEHQAGITTPAQDRLHFASFRMVSGTAREDLVTLLSDWTGAAAALTRGRALGTGVEPGNALLPPDDTGEAEGLGAARLTLTFGLGRSLFEARDGDPDPFGIADRLPAAFAPLPSFAFDLLEDAQSGGDLCVQACADDPQVAVHAIRNLARIATGRAHLAWSQLGFGRTASTSRAQETPRNLFGFKDGTANVMAEDAAALDAHVWVGDEGEAWMRGGSYLVARKIQMTIETWDRASLGEQQRVLGRTKAEGAPLSGGAEFDEPDFTAPDPADTSLPAIDAAAHVRLAHPTSNGGVRLLRRGYNYVDGSNGLGQLGAGLFFISFQNDPAAFVRVQRSLQPDLLNEYIRHIGSGLWAVPGGVREGEHLAQALFA</sequence>
<feature type="compositionally biased region" description="Low complexity" evidence="14">
    <location>
        <begin position="23"/>
        <end position="53"/>
    </location>
</feature>
<evidence type="ECO:0000256" key="2">
    <source>
        <dbReference type="ARBA" id="ARBA00022559"/>
    </source>
</evidence>
<protein>
    <recommendedName>
        <fullName evidence="10 13">Deferrochelatase</fullName>
        <ecNumber evidence="13">1.11.1.-</ecNumber>
    </recommendedName>
    <alternativeName>
        <fullName evidence="11 13">Peroxidase EfeB</fullName>
    </alternativeName>
</protein>
<evidence type="ECO:0000259" key="15">
    <source>
        <dbReference type="Pfam" id="PF04261"/>
    </source>
</evidence>
<evidence type="ECO:0000256" key="5">
    <source>
        <dbReference type="ARBA" id="ARBA00022729"/>
    </source>
</evidence>
<dbReference type="EC" id="1.11.1.-" evidence="13"/>
<evidence type="ECO:0000256" key="11">
    <source>
        <dbReference type="ARBA" id="ARBA00033775"/>
    </source>
</evidence>
<feature type="region of interest" description="Disordered" evidence="14">
    <location>
        <begin position="1"/>
        <end position="53"/>
    </location>
</feature>
<dbReference type="PROSITE" id="PS51318">
    <property type="entry name" value="TAT"/>
    <property type="match status" value="1"/>
</dbReference>
<keyword evidence="8 17" id="KW-0456">Lyase</keyword>
<keyword evidence="2 13" id="KW-0575">Peroxidase</keyword>
<dbReference type="NCBIfam" id="TIGR01412">
    <property type="entry name" value="tat_substr_1"/>
    <property type="match status" value="1"/>
</dbReference>
<dbReference type="PROSITE" id="PS51404">
    <property type="entry name" value="DYP_PEROXIDASE"/>
    <property type="match status" value="1"/>
</dbReference>
<evidence type="ECO:0000256" key="3">
    <source>
        <dbReference type="ARBA" id="ARBA00022617"/>
    </source>
</evidence>
<comment type="catalytic activity">
    <reaction evidence="12">
        <text>heme b + 2 H(+) = protoporphyrin IX + Fe(2+)</text>
        <dbReference type="Rhea" id="RHEA:22584"/>
        <dbReference type="ChEBI" id="CHEBI:15378"/>
        <dbReference type="ChEBI" id="CHEBI:29033"/>
        <dbReference type="ChEBI" id="CHEBI:57306"/>
        <dbReference type="ChEBI" id="CHEBI:60344"/>
        <dbReference type="EC" id="4.98.1.1"/>
    </reaction>
    <physiologicalReaction direction="left-to-right" evidence="12">
        <dbReference type="Rhea" id="RHEA:22585"/>
    </physiologicalReaction>
</comment>
<dbReference type="NCBIfam" id="TIGR01413">
    <property type="entry name" value="Dyp_perox_fam"/>
    <property type="match status" value="1"/>
</dbReference>
<proteinExistence type="inferred from homology"/>
<keyword evidence="6 13" id="KW-0560">Oxidoreductase</keyword>
<dbReference type="RefSeq" id="WP_244729753.1">
    <property type="nucleotide sequence ID" value="NZ_CP095045.1"/>
</dbReference>
<evidence type="ECO:0000256" key="13">
    <source>
        <dbReference type="RuleBase" id="RU365017"/>
    </source>
</evidence>
<evidence type="ECO:0000259" key="16">
    <source>
        <dbReference type="Pfam" id="PF20628"/>
    </source>
</evidence>
<accession>A0ABY4FQV6</accession>
<comment type="function">
    <text evidence="13">Involved in the recovery of exogenous heme iron. Extracts iron from heme while preserving the protoporphyrin ring intact.</text>
</comment>
<dbReference type="InterPro" id="IPR006314">
    <property type="entry name" value="Dyp_peroxidase"/>
</dbReference>